<keyword evidence="2" id="KW-1185">Reference proteome</keyword>
<evidence type="ECO:0000313" key="1">
    <source>
        <dbReference type="EMBL" id="VEN44042.1"/>
    </source>
</evidence>
<sequence length="128" mass="14455">MMSLALDNTNYLTWETDPRREGYIGECHLDDLHLLRYVALEVTKTFCILKCTLTRLTASTPRCDKLSTSSSSIKATTTKRADMKGSTGKIVTLLLAPMPQHLLRNWASSLEGSIDIQNRDNVVLIIRW</sequence>
<dbReference type="Proteomes" id="UP000410492">
    <property type="component" value="Unassembled WGS sequence"/>
</dbReference>
<evidence type="ECO:0000313" key="2">
    <source>
        <dbReference type="Proteomes" id="UP000410492"/>
    </source>
</evidence>
<organism evidence="1 2">
    <name type="scientific">Callosobruchus maculatus</name>
    <name type="common">Southern cowpea weevil</name>
    <name type="synonym">Pulse bruchid</name>
    <dbReference type="NCBI Taxonomy" id="64391"/>
    <lineage>
        <taxon>Eukaryota</taxon>
        <taxon>Metazoa</taxon>
        <taxon>Ecdysozoa</taxon>
        <taxon>Arthropoda</taxon>
        <taxon>Hexapoda</taxon>
        <taxon>Insecta</taxon>
        <taxon>Pterygota</taxon>
        <taxon>Neoptera</taxon>
        <taxon>Endopterygota</taxon>
        <taxon>Coleoptera</taxon>
        <taxon>Polyphaga</taxon>
        <taxon>Cucujiformia</taxon>
        <taxon>Chrysomeloidea</taxon>
        <taxon>Chrysomelidae</taxon>
        <taxon>Bruchinae</taxon>
        <taxon>Bruchini</taxon>
        <taxon>Callosobruchus</taxon>
    </lineage>
</organism>
<proteinExistence type="predicted"/>
<name>A0A653C7X8_CALMS</name>
<accession>A0A653C7X8</accession>
<reference evidence="1 2" key="1">
    <citation type="submission" date="2019-01" db="EMBL/GenBank/DDBJ databases">
        <authorList>
            <person name="Sayadi A."/>
        </authorList>
    </citation>
    <scope>NUCLEOTIDE SEQUENCE [LARGE SCALE GENOMIC DNA]</scope>
</reference>
<dbReference type="EMBL" id="CAACVG010007177">
    <property type="protein sequence ID" value="VEN44042.1"/>
    <property type="molecule type" value="Genomic_DNA"/>
</dbReference>
<dbReference type="AlphaFoldDB" id="A0A653C7X8"/>
<gene>
    <name evidence="1" type="ORF">CALMAC_LOCUS6988</name>
</gene>
<protein>
    <submittedName>
        <fullName evidence="1">Uncharacterized protein</fullName>
    </submittedName>
</protein>